<dbReference type="EC" id="6.3.2.5" evidence="3"/>
<feature type="region of interest" description="Phosphopantothenate--cysteine ligase" evidence="3">
    <location>
        <begin position="188"/>
        <end position="403"/>
    </location>
</feature>
<dbReference type="PANTHER" id="PTHR14359">
    <property type="entry name" value="HOMO-OLIGOMERIC FLAVIN CONTAINING CYS DECARBOXYLASE FAMILY"/>
    <property type="match status" value="1"/>
</dbReference>
<comment type="caution">
    <text evidence="7">The sequence shown here is derived from an EMBL/GenBank/DDBJ whole genome shotgun (WGS) entry which is preliminary data.</text>
</comment>
<dbReference type="SUPFAM" id="SSF52507">
    <property type="entry name" value="Homo-oligomeric flavin-containing Cys decarboxylases, HFCD"/>
    <property type="match status" value="1"/>
</dbReference>
<keyword evidence="3" id="KW-0479">Metal-binding</keyword>
<dbReference type="GO" id="GO:0004632">
    <property type="term" value="F:phosphopantothenate--cysteine ligase activity"/>
    <property type="evidence" value="ECO:0007669"/>
    <property type="project" value="UniProtKB-UniRule"/>
</dbReference>
<evidence type="ECO:0000256" key="2">
    <source>
        <dbReference type="ARBA" id="ARBA00023239"/>
    </source>
</evidence>
<dbReference type="AlphaFoldDB" id="A0A4R1RBG2"/>
<keyword evidence="3 4" id="KW-0285">Flavoprotein</keyword>
<dbReference type="InterPro" id="IPR036551">
    <property type="entry name" value="Flavin_trans-like"/>
</dbReference>
<comment type="catalytic activity">
    <reaction evidence="3 4">
        <text>(R)-4'-phosphopantothenate + L-cysteine + CTP = N-[(R)-4-phosphopantothenoyl]-L-cysteine + CMP + diphosphate + H(+)</text>
        <dbReference type="Rhea" id="RHEA:19397"/>
        <dbReference type="ChEBI" id="CHEBI:10986"/>
        <dbReference type="ChEBI" id="CHEBI:15378"/>
        <dbReference type="ChEBI" id="CHEBI:33019"/>
        <dbReference type="ChEBI" id="CHEBI:35235"/>
        <dbReference type="ChEBI" id="CHEBI:37563"/>
        <dbReference type="ChEBI" id="CHEBI:59458"/>
        <dbReference type="ChEBI" id="CHEBI:60377"/>
        <dbReference type="EC" id="6.3.2.5"/>
    </reaction>
</comment>
<keyword evidence="3" id="KW-0511">Multifunctional enzyme</keyword>
<dbReference type="NCBIfam" id="TIGR00521">
    <property type="entry name" value="coaBC_dfp"/>
    <property type="match status" value="1"/>
</dbReference>
<dbReference type="GO" id="GO:0071513">
    <property type="term" value="C:phosphopantothenoylcysteine decarboxylase complex"/>
    <property type="evidence" value="ECO:0007669"/>
    <property type="project" value="TreeGrafter"/>
</dbReference>
<sequence length="403" mass="43797">MDQKTLVLGVSGGIAVYKVPELISRLRKKGIAVEVILTKSAAEFVTPLTFREVSLNPVHLDMFHDSFQWNVEHIALAKKADLMAVIPATANIIGKIANGIADDLLTTSIMATRAPKLIAPAMNTGMYENPALQKNLATLREYGFTIVGPEAGQLLCGDTGSGRMSSLEELEIQILRLLSRHDLEGELVLVTAGGTREPLDPVRYIGNRSSGKMGHALAEAAFKRGAKVFLISTSEAAPHYQGMETYCVDTAEQMYEKALELAPRSSIVIKAAAPADYRPQTSFEQKIKKSSDGLSVQLVLNPDILAELGKRKFPGQILLGFAAETQNLRENALTKLTRKNLDIIVGNLVNIPGLGMGAVNNRITIYTKHETVELPEQPKTVLADQILDYLVSYRSKAGSHPSP</sequence>
<feature type="binding site" evidence="3">
    <location>
        <position position="276"/>
    </location>
    <ligand>
        <name>CTP</name>
        <dbReference type="ChEBI" id="CHEBI:37563"/>
    </ligand>
</feature>
<keyword evidence="3" id="KW-0460">Magnesium</keyword>
<comment type="pathway">
    <text evidence="3 4">Cofactor biosynthesis; coenzyme A biosynthesis; CoA from (R)-pantothenate: step 2/5.</text>
</comment>
<evidence type="ECO:0000313" key="8">
    <source>
        <dbReference type="Proteomes" id="UP000295008"/>
    </source>
</evidence>
<evidence type="ECO:0000256" key="3">
    <source>
        <dbReference type="HAMAP-Rule" id="MF_02225"/>
    </source>
</evidence>
<organism evidence="7 8">
    <name type="scientific">Hydrogenispora ethanolica</name>
    <dbReference type="NCBI Taxonomy" id="1082276"/>
    <lineage>
        <taxon>Bacteria</taxon>
        <taxon>Bacillati</taxon>
        <taxon>Bacillota</taxon>
        <taxon>Hydrogenispora</taxon>
    </lineage>
</organism>
<dbReference type="GO" id="GO:0010181">
    <property type="term" value="F:FMN binding"/>
    <property type="evidence" value="ECO:0007669"/>
    <property type="project" value="UniProtKB-UniRule"/>
</dbReference>
<proteinExistence type="inferred from homology"/>
<protein>
    <recommendedName>
        <fullName evidence="3">Coenzyme A biosynthesis bifunctional protein CoaBC</fullName>
    </recommendedName>
    <alternativeName>
        <fullName evidence="3">DNA/pantothenate metabolism flavoprotein</fullName>
    </alternativeName>
    <alternativeName>
        <fullName evidence="3">Phosphopantothenoylcysteine synthetase/decarboxylase</fullName>
        <shortName evidence="3">PPCS-PPCDC</shortName>
    </alternativeName>
    <domain>
        <recommendedName>
            <fullName evidence="3">Phosphopantothenoylcysteine decarboxylase</fullName>
            <shortName evidence="3">PPC decarboxylase</shortName>
            <shortName evidence="3">PPC-DC</shortName>
            <ecNumber evidence="3">4.1.1.36</ecNumber>
        </recommendedName>
        <alternativeName>
            <fullName evidence="3">CoaC</fullName>
        </alternativeName>
    </domain>
    <domain>
        <recommendedName>
            <fullName evidence="3">Phosphopantothenate--cysteine ligase</fullName>
            <ecNumber evidence="3">6.3.2.5</ecNumber>
        </recommendedName>
        <alternativeName>
            <fullName evidence="3">CoaB</fullName>
        </alternativeName>
        <alternativeName>
            <fullName evidence="3">Phosphopantothenoylcysteine synthetase</fullName>
            <shortName evidence="3">PPC synthetase</shortName>
            <shortName evidence="3">PPC-S</shortName>
        </alternativeName>
    </domain>
</protein>
<evidence type="ECO:0000259" key="6">
    <source>
        <dbReference type="Pfam" id="PF04127"/>
    </source>
</evidence>
<feature type="binding site" evidence="3">
    <location>
        <position position="339"/>
    </location>
    <ligand>
        <name>CTP</name>
        <dbReference type="ChEBI" id="CHEBI:37563"/>
    </ligand>
</feature>
<dbReference type="PANTHER" id="PTHR14359:SF6">
    <property type="entry name" value="PHOSPHOPANTOTHENOYLCYSTEINE DECARBOXYLASE"/>
    <property type="match status" value="1"/>
</dbReference>
<comment type="similarity">
    <text evidence="3 4">In the N-terminal section; belongs to the HFCD (homo-oligomeric flavin containing Cys decarboxylase) superfamily.</text>
</comment>
<dbReference type="InterPro" id="IPR007085">
    <property type="entry name" value="DNA/pantothenate-metab_flavo_C"/>
</dbReference>
<feature type="active site" description="Proton donor" evidence="3">
    <location>
        <position position="156"/>
    </location>
</feature>
<dbReference type="SUPFAM" id="SSF102645">
    <property type="entry name" value="CoaB-like"/>
    <property type="match status" value="1"/>
</dbReference>
<dbReference type="Proteomes" id="UP000295008">
    <property type="component" value="Unassembled WGS sequence"/>
</dbReference>
<comment type="catalytic activity">
    <reaction evidence="3 4">
        <text>N-[(R)-4-phosphopantothenoyl]-L-cysteine + H(+) = (R)-4'-phosphopantetheine + CO2</text>
        <dbReference type="Rhea" id="RHEA:16793"/>
        <dbReference type="ChEBI" id="CHEBI:15378"/>
        <dbReference type="ChEBI" id="CHEBI:16526"/>
        <dbReference type="ChEBI" id="CHEBI:59458"/>
        <dbReference type="ChEBI" id="CHEBI:61723"/>
        <dbReference type="EC" id="4.1.1.36"/>
    </reaction>
</comment>
<evidence type="ECO:0000313" key="7">
    <source>
        <dbReference type="EMBL" id="TCL62970.1"/>
    </source>
</evidence>
<reference evidence="7 8" key="1">
    <citation type="submission" date="2019-03" db="EMBL/GenBank/DDBJ databases">
        <title>Genomic Encyclopedia of Type Strains, Phase IV (KMG-IV): sequencing the most valuable type-strain genomes for metagenomic binning, comparative biology and taxonomic classification.</title>
        <authorList>
            <person name="Goeker M."/>
        </authorList>
    </citation>
    <scope>NUCLEOTIDE SEQUENCE [LARGE SCALE GENOMIC DNA]</scope>
    <source>
        <strain evidence="7 8">LX-B</strain>
    </source>
</reference>
<accession>A0A4R1RBG2</accession>
<dbReference type="OrthoDB" id="9802554at2"/>
<dbReference type="GO" id="GO:0015941">
    <property type="term" value="P:pantothenate catabolic process"/>
    <property type="evidence" value="ECO:0007669"/>
    <property type="project" value="InterPro"/>
</dbReference>
<dbReference type="InterPro" id="IPR005252">
    <property type="entry name" value="CoaBC"/>
</dbReference>
<feature type="domain" description="Flavoprotein" evidence="5">
    <location>
        <begin position="4"/>
        <end position="170"/>
    </location>
</feature>
<dbReference type="InterPro" id="IPR003382">
    <property type="entry name" value="Flavoprotein"/>
</dbReference>
<dbReference type="GO" id="GO:0004633">
    <property type="term" value="F:phosphopantothenoylcysteine decarboxylase activity"/>
    <property type="evidence" value="ECO:0007669"/>
    <property type="project" value="UniProtKB-UniRule"/>
</dbReference>
<feature type="domain" description="DNA/pantothenate metabolism flavoprotein C-terminal" evidence="6">
    <location>
        <begin position="183"/>
        <end position="391"/>
    </location>
</feature>
<feature type="binding site" evidence="3">
    <location>
        <position position="321"/>
    </location>
    <ligand>
        <name>CTP</name>
        <dbReference type="ChEBI" id="CHEBI:37563"/>
    </ligand>
</feature>
<dbReference type="EC" id="4.1.1.36" evidence="3"/>
<dbReference type="Gene3D" id="3.40.50.1950">
    <property type="entry name" value="Flavin prenyltransferase-like"/>
    <property type="match status" value="1"/>
</dbReference>
<name>A0A4R1RBG2_HYDET</name>
<feature type="region of interest" description="Phosphopantothenoylcysteine decarboxylase" evidence="3">
    <location>
        <begin position="1"/>
        <end position="187"/>
    </location>
</feature>
<keyword evidence="8" id="KW-1185">Reference proteome</keyword>
<comment type="caution">
    <text evidence="3">Lacks conserved residue(s) required for the propagation of feature annotation.</text>
</comment>
<comment type="cofactor">
    <cofactor evidence="3">
        <name>FMN</name>
        <dbReference type="ChEBI" id="CHEBI:58210"/>
    </cofactor>
    <text evidence="3">Binds 1 FMN per subunit.</text>
</comment>
<dbReference type="GO" id="GO:0046872">
    <property type="term" value="F:metal ion binding"/>
    <property type="evidence" value="ECO:0007669"/>
    <property type="project" value="UniProtKB-KW"/>
</dbReference>
<feature type="binding site" evidence="3">
    <location>
        <position position="335"/>
    </location>
    <ligand>
        <name>CTP</name>
        <dbReference type="ChEBI" id="CHEBI:37563"/>
    </ligand>
</feature>
<keyword evidence="3 4" id="KW-0288">FMN</keyword>
<evidence type="ECO:0000256" key="4">
    <source>
        <dbReference type="RuleBase" id="RU364078"/>
    </source>
</evidence>
<dbReference type="RefSeq" id="WP_132015440.1">
    <property type="nucleotide sequence ID" value="NZ_SLUN01000022.1"/>
</dbReference>
<dbReference type="GO" id="GO:0015937">
    <property type="term" value="P:coenzyme A biosynthetic process"/>
    <property type="evidence" value="ECO:0007669"/>
    <property type="project" value="UniProtKB-UniRule"/>
</dbReference>
<gene>
    <name evidence="3" type="primary">coaBC</name>
    <name evidence="7" type="ORF">EDC14_102224</name>
</gene>
<dbReference type="EMBL" id="SLUN01000022">
    <property type="protein sequence ID" value="TCL62970.1"/>
    <property type="molecule type" value="Genomic_DNA"/>
</dbReference>
<feature type="binding site" evidence="3">
    <location>
        <position position="286"/>
    </location>
    <ligand>
        <name>CTP</name>
        <dbReference type="ChEBI" id="CHEBI:37563"/>
    </ligand>
</feature>
<dbReference type="Gene3D" id="3.40.50.10300">
    <property type="entry name" value="CoaB-like"/>
    <property type="match status" value="1"/>
</dbReference>
<keyword evidence="3 4" id="KW-0436">Ligase</keyword>
<dbReference type="Pfam" id="PF02441">
    <property type="entry name" value="Flavoprotein"/>
    <property type="match status" value="1"/>
</dbReference>
<keyword evidence="1 3" id="KW-0210">Decarboxylase</keyword>
<comment type="function">
    <text evidence="3">Catalyzes two sequential steps in the biosynthesis of coenzyme A. In the first step cysteine is conjugated to 4'-phosphopantothenate to form 4-phosphopantothenoylcysteine. In the second step the latter compound is decarboxylated to form 4'-phosphopantotheine.</text>
</comment>
<dbReference type="InterPro" id="IPR035929">
    <property type="entry name" value="CoaB-like_sf"/>
</dbReference>
<feature type="binding site" evidence="3">
    <location>
        <begin position="302"/>
        <end position="305"/>
    </location>
    <ligand>
        <name>CTP</name>
        <dbReference type="ChEBI" id="CHEBI:37563"/>
    </ligand>
</feature>
<keyword evidence="2 3" id="KW-0456">Lyase</keyword>
<comment type="function">
    <text evidence="4">Catalyzes two steps in the biosynthesis of coenzyme A. In the first step cysteine is conjugated to 4'-phosphopantothenate to form 4-phosphopantothenoylcysteine, in the latter compound is decarboxylated to form 4'-phosphopantotheine.</text>
</comment>
<comment type="pathway">
    <text evidence="3 4">Cofactor biosynthesis; coenzyme A biosynthesis; CoA from (R)-pantothenate: step 3/5.</text>
</comment>
<dbReference type="Pfam" id="PF04127">
    <property type="entry name" value="DFP"/>
    <property type="match status" value="1"/>
</dbReference>
<evidence type="ECO:0000259" key="5">
    <source>
        <dbReference type="Pfam" id="PF02441"/>
    </source>
</evidence>
<comment type="similarity">
    <text evidence="3 4">In the C-terminal section; belongs to the PPC synthetase family.</text>
</comment>
<comment type="cofactor">
    <cofactor evidence="3">
        <name>Mg(2+)</name>
        <dbReference type="ChEBI" id="CHEBI:18420"/>
    </cofactor>
</comment>
<evidence type="ECO:0000256" key="1">
    <source>
        <dbReference type="ARBA" id="ARBA00022793"/>
    </source>
</evidence>
<dbReference type="UniPathway" id="UPA00241">
    <property type="reaction ID" value="UER00353"/>
</dbReference>
<dbReference type="HAMAP" id="MF_02225">
    <property type="entry name" value="CoaBC"/>
    <property type="match status" value="1"/>
</dbReference>